<dbReference type="Proteomes" id="UP000198412">
    <property type="component" value="Unassembled WGS sequence"/>
</dbReference>
<evidence type="ECO:0000313" key="1">
    <source>
        <dbReference type="EMBL" id="SNR75608.1"/>
    </source>
</evidence>
<organism evidence="1 2">
    <name type="scientific">Lutibacter flavus</name>
    <dbReference type="NCBI Taxonomy" id="691689"/>
    <lineage>
        <taxon>Bacteria</taxon>
        <taxon>Pseudomonadati</taxon>
        <taxon>Bacteroidota</taxon>
        <taxon>Flavobacteriia</taxon>
        <taxon>Flavobacteriales</taxon>
        <taxon>Flavobacteriaceae</taxon>
        <taxon>Lutibacter</taxon>
    </lineage>
</organism>
<protein>
    <submittedName>
        <fullName evidence="1">Uncharacterized protein</fullName>
    </submittedName>
</protein>
<dbReference type="RefSeq" id="WP_089379161.1">
    <property type="nucleotide sequence ID" value="NZ_FZNX01000005.1"/>
</dbReference>
<sequence length="296" mass="35525">MTKKEAIVKYISEMDIDMLSLILENDTSFMNIYKEDFLVKFQEMFIECRENNIYKFSKVIPGVCEEDSEINGLEGYKFITGDKRALTLLFEEENNDIIEIYNCEKFKSYQNCEETEPIYISVYDDEKIDYIPTFEHIALTNRIETFYAQFEDFKNSVTLIEDFDNWYNTIKEVYDSINLFEYMDFKFYFDFSSFVVGNMFAHFIVENGEISKKALEEYKNIDSENEFEILEWLFKYQDVSSVFGDELKKADDWEKRSLVIHKEEESIVLDCSKYRSSFKFEEIYDKHYDDQKINGI</sequence>
<dbReference type="EMBL" id="FZNX01000005">
    <property type="protein sequence ID" value="SNR75608.1"/>
    <property type="molecule type" value="Genomic_DNA"/>
</dbReference>
<proteinExistence type="predicted"/>
<name>A0A238YY22_9FLAO</name>
<evidence type="ECO:0000313" key="2">
    <source>
        <dbReference type="Proteomes" id="UP000198412"/>
    </source>
</evidence>
<reference evidence="2" key="1">
    <citation type="submission" date="2017-06" db="EMBL/GenBank/DDBJ databases">
        <authorList>
            <person name="Varghese N."/>
            <person name="Submissions S."/>
        </authorList>
    </citation>
    <scope>NUCLEOTIDE SEQUENCE [LARGE SCALE GENOMIC DNA]</scope>
    <source>
        <strain evidence="2">DSM 27993</strain>
    </source>
</reference>
<dbReference type="OrthoDB" id="1274798at2"/>
<keyword evidence="2" id="KW-1185">Reference proteome</keyword>
<dbReference type="AlphaFoldDB" id="A0A238YY22"/>
<accession>A0A238YY22</accession>
<gene>
    <name evidence="1" type="ORF">SAMN04488111_2895</name>
</gene>